<comment type="caution">
    <text evidence="8">The sequence shown here is derived from an EMBL/GenBank/DDBJ whole genome shotgun (WGS) entry which is preliminary data.</text>
</comment>
<feature type="domain" description="Release factor glutamine methyltransferase N-terminal" evidence="7">
    <location>
        <begin position="16"/>
        <end position="81"/>
    </location>
</feature>
<dbReference type="RefSeq" id="WP_249311572.1">
    <property type="nucleotide sequence ID" value="NZ_JACRSU010000002.1"/>
</dbReference>
<evidence type="ECO:0000256" key="3">
    <source>
        <dbReference type="ARBA" id="ARBA00022691"/>
    </source>
</evidence>
<evidence type="ECO:0000256" key="5">
    <source>
        <dbReference type="HAMAP-Rule" id="MF_02126"/>
    </source>
</evidence>
<dbReference type="PANTHER" id="PTHR18895">
    <property type="entry name" value="HEMK METHYLTRANSFERASE"/>
    <property type="match status" value="1"/>
</dbReference>
<sequence length="309" mass="34042">MTISGNGTIGESLAQATKLLLAENGFTSPRLDCEVLLGHVLHCSRIDLVLNREKRLSNEEQNTFAAMVKRRLNHEPVSYITQSKEFMSLDFFVEQGVLIPRPETEMLVEFIIKTYETADNVSILDLCTGSGAIAVSLAYYLKNARLTAVDKFDVCINAALKNAARYALSERISVIQTDILNGLHADQKHHCIVSNPPYIKNADLSSLPIDVKNFEPEYALNGGGDGLEFYRIITAFAAENLFSNGKLVFEIGFDQGGAVKKIIEENSAFHSITITKDFAGLDRMVTAVKGNEAYGKKLCPSGIKTAKHY</sequence>
<keyword evidence="1 5" id="KW-0489">Methyltransferase</keyword>
<keyword evidence="9" id="KW-1185">Reference proteome</keyword>
<comment type="catalytic activity">
    <reaction evidence="4 5">
        <text>L-glutaminyl-[peptide chain release factor] + S-adenosyl-L-methionine = N(5)-methyl-L-glutaminyl-[peptide chain release factor] + S-adenosyl-L-homocysteine + H(+)</text>
        <dbReference type="Rhea" id="RHEA:42896"/>
        <dbReference type="Rhea" id="RHEA-COMP:10271"/>
        <dbReference type="Rhea" id="RHEA-COMP:10272"/>
        <dbReference type="ChEBI" id="CHEBI:15378"/>
        <dbReference type="ChEBI" id="CHEBI:30011"/>
        <dbReference type="ChEBI" id="CHEBI:57856"/>
        <dbReference type="ChEBI" id="CHEBI:59789"/>
        <dbReference type="ChEBI" id="CHEBI:61891"/>
        <dbReference type="EC" id="2.1.1.297"/>
    </reaction>
</comment>
<dbReference type="Proteomes" id="UP000611762">
    <property type="component" value="Unassembled WGS sequence"/>
</dbReference>
<dbReference type="CDD" id="cd02440">
    <property type="entry name" value="AdoMet_MTases"/>
    <property type="match status" value="1"/>
</dbReference>
<dbReference type="EC" id="2.1.1.297" evidence="5"/>
<dbReference type="Pfam" id="PF05175">
    <property type="entry name" value="MTS"/>
    <property type="match status" value="1"/>
</dbReference>
<name>A0A926DMF4_9FIRM</name>
<dbReference type="GO" id="GO:0003676">
    <property type="term" value="F:nucleic acid binding"/>
    <property type="evidence" value="ECO:0007669"/>
    <property type="project" value="InterPro"/>
</dbReference>
<dbReference type="NCBIfam" id="TIGR03534">
    <property type="entry name" value="RF_mod_PrmC"/>
    <property type="match status" value="1"/>
</dbReference>
<proteinExistence type="inferred from homology"/>
<dbReference type="PROSITE" id="PS00092">
    <property type="entry name" value="N6_MTASE"/>
    <property type="match status" value="1"/>
</dbReference>
<dbReference type="SUPFAM" id="SSF53335">
    <property type="entry name" value="S-adenosyl-L-methionine-dependent methyltransferases"/>
    <property type="match status" value="1"/>
</dbReference>
<dbReference type="InterPro" id="IPR002052">
    <property type="entry name" value="DNA_methylase_N6_adenine_CS"/>
</dbReference>
<comment type="function">
    <text evidence="5">Methylates the class 1 translation termination release factors RF1/PrfA and RF2/PrfB on the glutamine residue of the universally conserved GGQ motif.</text>
</comment>
<keyword evidence="3 5" id="KW-0949">S-adenosyl-L-methionine</keyword>
<evidence type="ECO:0000256" key="4">
    <source>
        <dbReference type="ARBA" id="ARBA00048391"/>
    </source>
</evidence>
<dbReference type="InterPro" id="IPR050320">
    <property type="entry name" value="N5-glutamine_MTase"/>
</dbReference>
<dbReference type="InterPro" id="IPR040758">
    <property type="entry name" value="PrmC_N"/>
</dbReference>
<feature type="domain" description="Methyltransferase small" evidence="6">
    <location>
        <begin position="110"/>
        <end position="202"/>
    </location>
</feature>
<dbReference type="HAMAP" id="MF_02126">
    <property type="entry name" value="RF_methyltr_PrmC"/>
    <property type="match status" value="1"/>
</dbReference>
<gene>
    <name evidence="5 8" type="primary">prmC</name>
    <name evidence="8" type="ORF">H8698_05350</name>
</gene>
<dbReference type="GO" id="GO:0102559">
    <property type="term" value="F:peptide chain release factor N(5)-glutamine methyltransferase activity"/>
    <property type="evidence" value="ECO:0007669"/>
    <property type="project" value="UniProtKB-EC"/>
</dbReference>
<dbReference type="Pfam" id="PF17827">
    <property type="entry name" value="PrmC_N"/>
    <property type="match status" value="1"/>
</dbReference>
<dbReference type="NCBIfam" id="TIGR00536">
    <property type="entry name" value="hemK_fam"/>
    <property type="match status" value="1"/>
</dbReference>
<dbReference type="InterPro" id="IPR004556">
    <property type="entry name" value="HemK-like"/>
</dbReference>
<feature type="binding site" evidence="5">
    <location>
        <position position="195"/>
    </location>
    <ligand>
        <name>S-adenosyl-L-methionine</name>
        <dbReference type="ChEBI" id="CHEBI:59789"/>
    </ligand>
</feature>
<feature type="binding site" evidence="5">
    <location>
        <position position="150"/>
    </location>
    <ligand>
        <name>S-adenosyl-L-methionine</name>
        <dbReference type="ChEBI" id="CHEBI:59789"/>
    </ligand>
</feature>
<evidence type="ECO:0000259" key="6">
    <source>
        <dbReference type="Pfam" id="PF05175"/>
    </source>
</evidence>
<dbReference type="InterPro" id="IPR029063">
    <property type="entry name" value="SAM-dependent_MTases_sf"/>
</dbReference>
<dbReference type="Gene3D" id="3.40.50.150">
    <property type="entry name" value="Vaccinia Virus protein VP39"/>
    <property type="match status" value="1"/>
</dbReference>
<dbReference type="InterPro" id="IPR019874">
    <property type="entry name" value="RF_methyltr_PrmC"/>
</dbReference>
<reference evidence="8" key="1">
    <citation type="submission" date="2020-08" db="EMBL/GenBank/DDBJ databases">
        <title>Genome public.</title>
        <authorList>
            <person name="Liu C."/>
            <person name="Sun Q."/>
        </authorList>
    </citation>
    <scope>NUCLEOTIDE SEQUENCE</scope>
    <source>
        <strain evidence="8">H8</strain>
    </source>
</reference>
<dbReference type="EMBL" id="JACRSU010000002">
    <property type="protein sequence ID" value="MBC8540397.1"/>
    <property type="molecule type" value="Genomic_DNA"/>
</dbReference>
<dbReference type="GO" id="GO:0032259">
    <property type="term" value="P:methylation"/>
    <property type="evidence" value="ECO:0007669"/>
    <property type="project" value="UniProtKB-KW"/>
</dbReference>
<dbReference type="AlphaFoldDB" id="A0A926DMF4"/>
<evidence type="ECO:0000256" key="1">
    <source>
        <dbReference type="ARBA" id="ARBA00022603"/>
    </source>
</evidence>
<dbReference type="Gene3D" id="1.10.8.10">
    <property type="entry name" value="DNA helicase RuvA subunit, C-terminal domain"/>
    <property type="match status" value="1"/>
</dbReference>
<protein>
    <recommendedName>
        <fullName evidence="5">Release factor glutamine methyltransferase</fullName>
        <shortName evidence="5">RF MTase</shortName>
        <ecNumber evidence="5">2.1.1.297</ecNumber>
    </recommendedName>
    <alternativeName>
        <fullName evidence="5">N5-glutamine methyltransferase PrmC</fullName>
    </alternativeName>
    <alternativeName>
        <fullName evidence="5">Protein-(glutamine-N5) MTase PrmC</fullName>
    </alternativeName>
    <alternativeName>
        <fullName evidence="5">Protein-glutamine N-methyltransferase PrmC</fullName>
    </alternativeName>
</protein>
<dbReference type="PANTHER" id="PTHR18895:SF74">
    <property type="entry name" value="MTRF1L RELEASE FACTOR GLUTAMINE METHYLTRANSFERASE"/>
    <property type="match status" value="1"/>
</dbReference>
<evidence type="ECO:0000313" key="9">
    <source>
        <dbReference type="Proteomes" id="UP000611762"/>
    </source>
</evidence>
<comment type="similarity">
    <text evidence="5">Belongs to the protein N5-glutamine methyltransferase family. PrmC subfamily.</text>
</comment>
<feature type="binding site" evidence="5">
    <location>
        <begin position="195"/>
        <end position="198"/>
    </location>
    <ligand>
        <name>substrate</name>
    </ligand>
</feature>
<organism evidence="8 9">
    <name type="scientific">Congzhengia minquanensis</name>
    <dbReference type="NCBI Taxonomy" id="2763657"/>
    <lineage>
        <taxon>Bacteria</taxon>
        <taxon>Bacillati</taxon>
        <taxon>Bacillota</taxon>
        <taxon>Clostridia</taxon>
        <taxon>Eubacteriales</taxon>
        <taxon>Oscillospiraceae</taxon>
        <taxon>Congzhengia</taxon>
    </lineage>
</organism>
<accession>A0A926DMF4</accession>
<evidence type="ECO:0000256" key="2">
    <source>
        <dbReference type="ARBA" id="ARBA00022679"/>
    </source>
</evidence>
<dbReference type="InterPro" id="IPR007848">
    <property type="entry name" value="Small_mtfrase_dom"/>
</dbReference>
<evidence type="ECO:0000259" key="7">
    <source>
        <dbReference type="Pfam" id="PF17827"/>
    </source>
</evidence>
<keyword evidence="2 5" id="KW-0808">Transferase</keyword>
<evidence type="ECO:0000313" key="8">
    <source>
        <dbReference type="EMBL" id="MBC8540397.1"/>
    </source>
</evidence>
<comment type="caution">
    <text evidence="5">Lacks conserved residue(s) required for the propagation of feature annotation.</text>
</comment>